<dbReference type="EMBL" id="LN483166">
    <property type="protein sequence ID" value="CED84836.1"/>
    <property type="molecule type" value="Genomic_DNA"/>
</dbReference>
<feature type="compositionally biased region" description="Polar residues" evidence="1">
    <location>
        <begin position="18"/>
        <end position="29"/>
    </location>
</feature>
<feature type="compositionally biased region" description="Low complexity" evidence="1">
    <location>
        <begin position="61"/>
        <end position="87"/>
    </location>
</feature>
<feature type="compositionally biased region" description="Basic and acidic residues" evidence="1">
    <location>
        <begin position="219"/>
        <end position="234"/>
    </location>
</feature>
<feature type="compositionally biased region" description="Polar residues" evidence="1">
    <location>
        <begin position="102"/>
        <end position="112"/>
    </location>
</feature>
<feature type="compositionally biased region" description="Polar residues" evidence="1">
    <location>
        <begin position="235"/>
        <end position="257"/>
    </location>
</feature>
<name>A0A0F7STM7_PHARH</name>
<proteinExistence type="predicted"/>
<feature type="compositionally biased region" description="Low complexity" evidence="1">
    <location>
        <begin position="258"/>
        <end position="280"/>
    </location>
</feature>
<feature type="compositionally biased region" description="Polar residues" evidence="1">
    <location>
        <begin position="1"/>
        <end position="10"/>
    </location>
</feature>
<protein>
    <submittedName>
        <fullName evidence="2">Uncharacterized protein</fullName>
    </submittedName>
</protein>
<evidence type="ECO:0000256" key="1">
    <source>
        <dbReference type="SAM" id="MobiDB-lite"/>
    </source>
</evidence>
<organism evidence="2">
    <name type="scientific">Phaffia rhodozyma</name>
    <name type="common">Yeast</name>
    <name type="synonym">Xanthophyllomyces dendrorhous</name>
    <dbReference type="NCBI Taxonomy" id="264483"/>
    <lineage>
        <taxon>Eukaryota</taxon>
        <taxon>Fungi</taxon>
        <taxon>Dikarya</taxon>
        <taxon>Basidiomycota</taxon>
        <taxon>Agaricomycotina</taxon>
        <taxon>Tremellomycetes</taxon>
        <taxon>Cystofilobasidiales</taxon>
        <taxon>Mrakiaceae</taxon>
        <taxon>Phaffia</taxon>
    </lineage>
</organism>
<sequence length="311" mass="31176">MSSTNYTTTPGPDRPIETSDSTKTSSGGETNYGDRNVYGSAGQGIQHQPHNSGLGQGAGYSTGSTAGYSTGSTTGYSTGSTVGSTTGHHTHEHHATGVPREANTSLTGGVSDQHTHHYHAGSAGTGLGAGAAAGSLGSGVGSDTYRSEQKHVPYQNATGHGTEGAQYASGQATGPEITAGHAHTGSEAPERTAYGRGSGLPLAESGAGKDNTGAGYGHRVNDAIHDDNSIDRRTQNTNDLIDSKTKSVPSMNTHDNVTGSGTSSAGPTGATGTTGAVAGAHHGEAGGLHKTSATDTTDHKPTLMEKIKNII</sequence>
<evidence type="ECO:0000313" key="2">
    <source>
        <dbReference type="EMBL" id="CED84836.1"/>
    </source>
</evidence>
<reference evidence="2" key="1">
    <citation type="submission" date="2014-08" db="EMBL/GenBank/DDBJ databases">
        <authorList>
            <person name="Sharma Rahul"/>
            <person name="Thines Marco"/>
        </authorList>
    </citation>
    <scope>NUCLEOTIDE SEQUENCE</scope>
</reference>
<feature type="region of interest" description="Disordered" evidence="1">
    <location>
        <begin position="1"/>
        <end position="123"/>
    </location>
</feature>
<feature type="region of interest" description="Disordered" evidence="1">
    <location>
        <begin position="154"/>
        <end position="302"/>
    </location>
</feature>
<accession>A0A0F7STM7</accession>
<feature type="compositionally biased region" description="Polar residues" evidence="1">
    <location>
        <begin position="43"/>
        <end position="53"/>
    </location>
</feature>
<dbReference type="AlphaFoldDB" id="A0A0F7STM7"/>